<dbReference type="AlphaFoldDB" id="A0A1U7CS68"/>
<dbReference type="Pfam" id="PF13650">
    <property type="entry name" value="Asp_protease_2"/>
    <property type="match status" value="1"/>
</dbReference>
<dbReference type="Gene3D" id="2.40.70.10">
    <property type="entry name" value="Acid Proteases"/>
    <property type="match status" value="1"/>
</dbReference>
<dbReference type="Pfam" id="PF17820">
    <property type="entry name" value="PDZ_6"/>
    <property type="match status" value="1"/>
</dbReference>
<dbReference type="PROSITE" id="PS00141">
    <property type="entry name" value="ASP_PROTEASE"/>
    <property type="match status" value="1"/>
</dbReference>
<dbReference type="GO" id="GO:0004190">
    <property type="term" value="F:aspartic-type endopeptidase activity"/>
    <property type="evidence" value="ECO:0007669"/>
    <property type="project" value="InterPro"/>
</dbReference>
<dbReference type="InterPro" id="IPR001969">
    <property type="entry name" value="Aspartic_peptidase_AS"/>
</dbReference>
<feature type="signal peptide" evidence="1">
    <location>
        <begin position="1"/>
        <end position="23"/>
    </location>
</feature>
<dbReference type="EMBL" id="CP019082">
    <property type="protein sequence ID" value="APW61787.1"/>
    <property type="molecule type" value="Genomic_DNA"/>
</dbReference>
<accession>A0A1U7CS68</accession>
<evidence type="ECO:0000313" key="3">
    <source>
        <dbReference type="EMBL" id="APW61787.1"/>
    </source>
</evidence>
<dbReference type="KEGG" id="pbor:BSF38_03316"/>
<dbReference type="STRING" id="1387353.BSF38_03316"/>
<dbReference type="Gene3D" id="2.30.42.10">
    <property type="match status" value="1"/>
</dbReference>
<dbReference type="PROSITE" id="PS50106">
    <property type="entry name" value="PDZ"/>
    <property type="match status" value="1"/>
</dbReference>
<dbReference type="InterPro" id="IPR021109">
    <property type="entry name" value="Peptidase_aspartic_dom_sf"/>
</dbReference>
<protein>
    <recommendedName>
        <fullName evidence="2">PDZ domain-containing protein</fullName>
    </recommendedName>
</protein>
<dbReference type="RefSeq" id="WP_237170489.1">
    <property type="nucleotide sequence ID" value="NZ_CP019082.1"/>
</dbReference>
<dbReference type="SUPFAM" id="SSF50156">
    <property type="entry name" value="PDZ domain-like"/>
    <property type="match status" value="1"/>
</dbReference>
<evidence type="ECO:0000256" key="1">
    <source>
        <dbReference type="SAM" id="SignalP"/>
    </source>
</evidence>
<keyword evidence="4" id="KW-1185">Reference proteome</keyword>
<dbReference type="InterPro" id="IPR041489">
    <property type="entry name" value="PDZ_6"/>
</dbReference>
<dbReference type="InterPro" id="IPR034122">
    <property type="entry name" value="Retropepsin-like_bacterial"/>
</dbReference>
<dbReference type="Proteomes" id="UP000186309">
    <property type="component" value="Chromosome"/>
</dbReference>
<evidence type="ECO:0000313" key="4">
    <source>
        <dbReference type="Proteomes" id="UP000186309"/>
    </source>
</evidence>
<sequence length="300" mass="31742">MIHKLGCIATAMATLLVAAAAGAQDKPRVAEGKDAQVGRSFRVPYRLTDTNHFLVRVRINGKGPFNFLVDSGAPALYVATETAAKIGLKPPANGFWTPLDRLEIEGGARLEGVKARVEDPFQLVGMNALGLPGASIDGILGFTILAKFKLEIDPTQDRMTWTRLDFNPADPPVPHKDDGEQAPIEFQLMNALGPVAKGLAFLMGKQPEEVRVARGFLGLTWTEAEPGVVRVVWILADSPAAAAGVKPGDRLLKIGGKSVDGLKSARALLADVRPADAVAIVVRRAGGDESTLTLTAGEGL</sequence>
<organism evidence="3 4">
    <name type="scientific">Paludisphaera borealis</name>
    <dbReference type="NCBI Taxonomy" id="1387353"/>
    <lineage>
        <taxon>Bacteria</taxon>
        <taxon>Pseudomonadati</taxon>
        <taxon>Planctomycetota</taxon>
        <taxon>Planctomycetia</taxon>
        <taxon>Isosphaerales</taxon>
        <taxon>Isosphaeraceae</taxon>
        <taxon>Paludisphaera</taxon>
    </lineage>
</organism>
<proteinExistence type="predicted"/>
<dbReference type="GO" id="GO:0006508">
    <property type="term" value="P:proteolysis"/>
    <property type="evidence" value="ECO:0007669"/>
    <property type="project" value="InterPro"/>
</dbReference>
<reference evidence="4" key="1">
    <citation type="submission" date="2016-12" db="EMBL/GenBank/DDBJ databases">
        <title>Comparative genomics of four Isosphaeraceae planctomycetes: a common pool of plasmids and glycoside hydrolase genes.</title>
        <authorList>
            <person name="Ivanova A."/>
        </authorList>
    </citation>
    <scope>NUCLEOTIDE SEQUENCE [LARGE SCALE GENOMIC DNA]</scope>
    <source>
        <strain evidence="4">PX4</strain>
    </source>
</reference>
<dbReference type="InterPro" id="IPR036034">
    <property type="entry name" value="PDZ_sf"/>
</dbReference>
<dbReference type="InterPro" id="IPR001478">
    <property type="entry name" value="PDZ"/>
</dbReference>
<evidence type="ECO:0000259" key="2">
    <source>
        <dbReference type="PROSITE" id="PS50106"/>
    </source>
</evidence>
<dbReference type="SMART" id="SM00228">
    <property type="entry name" value="PDZ"/>
    <property type="match status" value="1"/>
</dbReference>
<name>A0A1U7CS68_9BACT</name>
<dbReference type="SUPFAM" id="SSF50630">
    <property type="entry name" value="Acid proteases"/>
    <property type="match status" value="1"/>
</dbReference>
<keyword evidence="1" id="KW-0732">Signal</keyword>
<gene>
    <name evidence="3" type="ORF">BSF38_03316</name>
</gene>
<feature type="chain" id="PRO_5013295919" description="PDZ domain-containing protein" evidence="1">
    <location>
        <begin position="24"/>
        <end position="300"/>
    </location>
</feature>
<dbReference type="CDD" id="cd05483">
    <property type="entry name" value="retropepsin_like_bacteria"/>
    <property type="match status" value="1"/>
</dbReference>
<feature type="domain" description="PDZ" evidence="2">
    <location>
        <begin position="211"/>
        <end position="286"/>
    </location>
</feature>